<dbReference type="CDD" id="cd07377">
    <property type="entry name" value="WHTH_GntR"/>
    <property type="match status" value="1"/>
</dbReference>
<dbReference type="PROSITE" id="PS50949">
    <property type="entry name" value="HTH_GNTR"/>
    <property type="match status" value="1"/>
</dbReference>
<accession>A0ABW9QQP9</accession>
<evidence type="ECO:0000256" key="1">
    <source>
        <dbReference type="ARBA" id="ARBA00023015"/>
    </source>
</evidence>
<dbReference type="PANTHER" id="PTHR43537:SF51">
    <property type="entry name" value="HTH-TYPE TRANSCRIPTIONAL REGULATOR LGOR-RELATED"/>
    <property type="match status" value="1"/>
</dbReference>
<keyword evidence="3" id="KW-0804">Transcription</keyword>
<sequence>MRASDVAYEAVRHQILDLTLPPGAILNEHALARELDLGRMPVREALARLAGDQLLEVVPRRGAVVAPLDLDTVVAIFDAREAVECGIAHVVTRRATAEQLVHLREMIEAAEAAKEGTAVEIFLQHDCSIHRYLLDMMGNHLLHAVGERLIQHNLRFWRSFFATSPAAADTMMSHLPLLAALEAHDGPAAQEAMRDHLNAARQLLKSTF</sequence>
<dbReference type="SUPFAM" id="SSF48008">
    <property type="entry name" value="GntR ligand-binding domain-like"/>
    <property type="match status" value="1"/>
</dbReference>
<dbReference type="Gene3D" id="1.10.10.10">
    <property type="entry name" value="Winged helix-like DNA-binding domain superfamily/Winged helix DNA-binding domain"/>
    <property type="match status" value="1"/>
</dbReference>
<dbReference type="SMART" id="SM00895">
    <property type="entry name" value="FCD"/>
    <property type="match status" value="1"/>
</dbReference>
<evidence type="ECO:0000259" key="4">
    <source>
        <dbReference type="PROSITE" id="PS50949"/>
    </source>
</evidence>
<keyword evidence="6" id="KW-1185">Reference proteome</keyword>
<organism evidence="5 6">
    <name type="scientific">Acidiferrimicrobium australe</name>
    <dbReference type="NCBI Taxonomy" id="2664430"/>
    <lineage>
        <taxon>Bacteria</taxon>
        <taxon>Bacillati</taxon>
        <taxon>Actinomycetota</taxon>
        <taxon>Acidimicrobiia</taxon>
        <taxon>Acidimicrobiales</taxon>
        <taxon>Acidimicrobiaceae</taxon>
        <taxon>Acidiferrimicrobium</taxon>
    </lineage>
</organism>
<protein>
    <submittedName>
        <fullName evidence="5">FCD domain-containing protein</fullName>
    </submittedName>
</protein>
<dbReference type="InterPro" id="IPR036388">
    <property type="entry name" value="WH-like_DNA-bd_sf"/>
</dbReference>
<name>A0ABW9QQP9_9ACTN</name>
<evidence type="ECO:0000256" key="3">
    <source>
        <dbReference type="ARBA" id="ARBA00023163"/>
    </source>
</evidence>
<proteinExistence type="predicted"/>
<dbReference type="SMART" id="SM00345">
    <property type="entry name" value="HTH_GNTR"/>
    <property type="match status" value="1"/>
</dbReference>
<dbReference type="EMBL" id="WJHE01000127">
    <property type="protein sequence ID" value="MST31734.1"/>
    <property type="molecule type" value="Genomic_DNA"/>
</dbReference>
<reference evidence="5 6" key="1">
    <citation type="submission" date="2019-11" db="EMBL/GenBank/DDBJ databases">
        <title>Acidiferrimicrobium australis gen. nov., sp. nov., an acidophilic and obligately heterotrophic, member of the Actinobacteria that catalyses dissimilatory oxido- reduction of iron isolated from metal-rich acidic water in Chile.</title>
        <authorList>
            <person name="Gonzalez D."/>
            <person name="Huber K."/>
            <person name="Hedrich S."/>
            <person name="Rojas-Villalobos C."/>
            <person name="Quatrini R."/>
            <person name="Dinamarca M.A."/>
            <person name="Schwarz A."/>
            <person name="Canales C."/>
            <person name="Nancucheo I."/>
        </authorList>
    </citation>
    <scope>NUCLEOTIDE SEQUENCE [LARGE SCALE GENOMIC DNA]</scope>
    <source>
        <strain evidence="5 6">USS-CCA1</strain>
    </source>
</reference>
<evidence type="ECO:0000256" key="2">
    <source>
        <dbReference type="ARBA" id="ARBA00023125"/>
    </source>
</evidence>
<dbReference type="InterPro" id="IPR036390">
    <property type="entry name" value="WH_DNA-bd_sf"/>
</dbReference>
<evidence type="ECO:0000313" key="6">
    <source>
        <dbReference type="Proteomes" id="UP000437736"/>
    </source>
</evidence>
<keyword evidence="1" id="KW-0805">Transcription regulation</keyword>
<dbReference type="InterPro" id="IPR000524">
    <property type="entry name" value="Tscrpt_reg_HTH_GntR"/>
</dbReference>
<feature type="domain" description="HTH gntR-type" evidence="4">
    <location>
        <begin position="1"/>
        <end position="68"/>
    </location>
</feature>
<keyword evidence="2" id="KW-0238">DNA-binding</keyword>
<dbReference type="Pfam" id="PF07729">
    <property type="entry name" value="FCD"/>
    <property type="match status" value="1"/>
</dbReference>
<dbReference type="Gene3D" id="1.20.120.530">
    <property type="entry name" value="GntR ligand-binding domain-like"/>
    <property type="match status" value="1"/>
</dbReference>
<dbReference type="Proteomes" id="UP000437736">
    <property type="component" value="Unassembled WGS sequence"/>
</dbReference>
<dbReference type="InterPro" id="IPR011711">
    <property type="entry name" value="GntR_C"/>
</dbReference>
<evidence type="ECO:0000313" key="5">
    <source>
        <dbReference type="EMBL" id="MST31734.1"/>
    </source>
</evidence>
<gene>
    <name evidence="5" type="ORF">GHK86_03200</name>
</gene>
<comment type="caution">
    <text evidence="5">The sequence shown here is derived from an EMBL/GenBank/DDBJ whole genome shotgun (WGS) entry which is preliminary data.</text>
</comment>
<dbReference type="InterPro" id="IPR008920">
    <property type="entry name" value="TF_FadR/GntR_C"/>
</dbReference>
<dbReference type="Pfam" id="PF00392">
    <property type="entry name" value="GntR"/>
    <property type="match status" value="1"/>
</dbReference>
<dbReference type="SUPFAM" id="SSF46785">
    <property type="entry name" value="Winged helix' DNA-binding domain"/>
    <property type="match status" value="1"/>
</dbReference>
<dbReference type="PANTHER" id="PTHR43537">
    <property type="entry name" value="TRANSCRIPTIONAL REGULATOR, GNTR FAMILY"/>
    <property type="match status" value="1"/>
</dbReference>